<keyword evidence="1" id="KW-0378">Hydrolase</keyword>
<feature type="region of interest" description="Disordered" evidence="3">
    <location>
        <begin position="1"/>
        <end position="24"/>
    </location>
</feature>
<feature type="active site" description="Acyl-thioester intermediate" evidence="2">
    <location>
        <position position="469"/>
    </location>
</feature>
<dbReference type="RefSeq" id="WP_107017876.1">
    <property type="nucleotide sequence ID" value="NZ_KZ679044.1"/>
</dbReference>
<accession>A0A2P8Q695</accession>
<dbReference type="Pfam" id="PF04203">
    <property type="entry name" value="Sortase"/>
    <property type="match status" value="1"/>
</dbReference>
<feature type="compositionally biased region" description="Polar residues" evidence="3">
    <location>
        <begin position="75"/>
        <end position="84"/>
    </location>
</feature>
<evidence type="ECO:0000256" key="2">
    <source>
        <dbReference type="PIRSR" id="PIRSR605754-1"/>
    </source>
</evidence>
<evidence type="ECO:0000313" key="4">
    <source>
        <dbReference type="EMBL" id="PSM41769.1"/>
    </source>
</evidence>
<dbReference type="GO" id="GO:0016787">
    <property type="term" value="F:hydrolase activity"/>
    <property type="evidence" value="ECO:0007669"/>
    <property type="project" value="UniProtKB-KW"/>
</dbReference>
<sequence length="501" mass="52510">MTALRPERDSAAPYGEDAGYGGAAAFEAPGAGGAMRAAVDGLADPLSDPLPGLRQPAAPEQGWYDPQTYAPDWSVGQNAQNASTYADPAGRGQAEPAHGYSAPTPAAPTAPQQAYAAPQAHAPTQQPYAQPQPQQPYGQAQTAYPGYQEARPQYGEAYAPAAPVTPAAPVSQPLPDARPYTPTYEASPSAEETVALRVADIESIASRQAPSTAPAGPVAAPGPSGAPGGRAARRKASRRHGRHGGTDGGGAHEEQLGADAVDAPVSRAAARRAAKARKPGAAVVASRAIGEVFITAGVLMLLFVTYQLYWTNIRAHAQADSEASSLQDDWASGKGAPGSFEPGQGFALLHIPKLDVVVPIAEGIDKKRVLDRGMVGHYAEEGVKTAMPDAKKGNFGLAGHRNTHGEPFRYINRLKPGDAIVVETQNKYFVYKMASILPVTSPSNTAVLDAIPKGSTFKSAGRYITLTTCTPEFTSKYRMIVWGTMVEERSRDKGKPDALVD</sequence>
<gene>
    <name evidence="4" type="ORF">C6Y14_18690</name>
</gene>
<evidence type="ECO:0000256" key="1">
    <source>
        <dbReference type="ARBA" id="ARBA00022801"/>
    </source>
</evidence>
<proteinExistence type="predicted"/>
<comment type="caution">
    <text evidence="4">The sequence shown here is derived from an EMBL/GenBank/DDBJ whole genome shotgun (WGS) entry which is preliminary data.</text>
</comment>
<dbReference type="OrthoDB" id="5242879at2"/>
<dbReference type="SUPFAM" id="SSF63817">
    <property type="entry name" value="Sortase"/>
    <property type="match status" value="1"/>
</dbReference>
<protein>
    <submittedName>
        <fullName evidence="4">Class E sortase</fullName>
    </submittedName>
</protein>
<feature type="active site" description="Proton donor/acceptor" evidence="2">
    <location>
        <position position="400"/>
    </location>
</feature>
<feature type="compositionally biased region" description="Low complexity" evidence="3">
    <location>
        <begin position="11"/>
        <end position="24"/>
    </location>
</feature>
<dbReference type="AlphaFoldDB" id="A0A2P8Q695"/>
<keyword evidence="5" id="KW-1185">Reference proteome</keyword>
<dbReference type="InterPro" id="IPR005754">
    <property type="entry name" value="Sortase"/>
</dbReference>
<dbReference type="Proteomes" id="UP000240429">
    <property type="component" value="Unassembled WGS sequence"/>
</dbReference>
<feature type="region of interest" description="Disordered" evidence="3">
    <location>
        <begin position="207"/>
        <end position="255"/>
    </location>
</feature>
<evidence type="ECO:0000256" key="3">
    <source>
        <dbReference type="SAM" id="MobiDB-lite"/>
    </source>
</evidence>
<feature type="region of interest" description="Disordered" evidence="3">
    <location>
        <begin position="41"/>
        <end position="189"/>
    </location>
</feature>
<reference evidence="4 5" key="1">
    <citation type="submission" date="2018-03" db="EMBL/GenBank/DDBJ databases">
        <title>Streptomyces dioscori sp. nov., a novel endophytic actinobacterium isolated from bulbil of Dioscorea bulbifera L.</title>
        <authorList>
            <person name="Zhikuan W."/>
        </authorList>
    </citation>
    <scope>NUCLEOTIDE SEQUENCE [LARGE SCALE GENOMIC DNA]</scope>
    <source>
        <strain evidence="4 5">A217</strain>
    </source>
</reference>
<dbReference type="InterPro" id="IPR023365">
    <property type="entry name" value="Sortase_dom-sf"/>
</dbReference>
<feature type="compositionally biased region" description="Basic residues" evidence="3">
    <location>
        <begin position="231"/>
        <end position="243"/>
    </location>
</feature>
<feature type="compositionally biased region" description="Low complexity" evidence="3">
    <location>
        <begin position="209"/>
        <end position="223"/>
    </location>
</feature>
<dbReference type="NCBIfam" id="NF033747">
    <property type="entry name" value="class_E_sortase"/>
    <property type="match status" value="1"/>
</dbReference>
<feature type="compositionally biased region" description="Basic and acidic residues" evidence="3">
    <location>
        <begin position="1"/>
        <end position="10"/>
    </location>
</feature>
<organism evidence="4 5">
    <name type="scientific">Streptomyces dioscori</name>
    <dbReference type="NCBI Taxonomy" id="2109333"/>
    <lineage>
        <taxon>Bacteria</taxon>
        <taxon>Bacillati</taxon>
        <taxon>Actinomycetota</taxon>
        <taxon>Actinomycetes</taxon>
        <taxon>Kitasatosporales</taxon>
        <taxon>Streptomycetaceae</taxon>
        <taxon>Streptomyces</taxon>
        <taxon>Streptomyces aurantiacus group</taxon>
    </lineage>
</organism>
<dbReference type="InterPro" id="IPR053465">
    <property type="entry name" value="Sortase_Class_E"/>
</dbReference>
<name>A0A2P8Q695_9ACTN</name>
<dbReference type="EMBL" id="PYBJ01000011">
    <property type="protein sequence ID" value="PSM41769.1"/>
    <property type="molecule type" value="Genomic_DNA"/>
</dbReference>
<dbReference type="Gene3D" id="2.40.260.10">
    <property type="entry name" value="Sortase"/>
    <property type="match status" value="1"/>
</dbReference>
<feature type="compositionally biased region" description="Low complexity" evidence="3">
    <location>
        <begin position="102"/>
        <end position="145"/>
    </location>
</feature>
<dbReference type="NCBIfam" id="TIGR01076">
    <property type="entry name" value="sortase_fam"/>
    <property type="match status" value="1"/>
</dbReference>
<dbReference type="CDD" id="cd05830">
    <property type="entry name" value="Sortase_E"/>
    <property type="match status" value="1"/>
</dbReference>
<feature type="compositionally biased region" description="Low complexity" evidence="3">
    <location>
        <begin position="157"/>
        <end position="169"/>
    </location>
</feature>
<dbReference type="InterPro" id="IPR042003">
    <property type="entry name" value="Sortase_E"/>
</dbReference>
<evidence type="ECO:0000313" key="5">
    <source>
        <dbReference type="Proteomes" id="UP000240429"/>
    </source>
</evidence>